<dbReference type="EMBL" id="JARRAF010000002">
    <property type="protein sequence ID" value="MDK2122996.1"/>
    <property type="molecule type" value="Genomic_DNA"/>
</dbReference>
<dbReference type="InterPro" id="IPR037151">
    <property type="entry name" value="AlkB-like_sf"/>
</dbReference>
<gene>
    <name evidence="2" type="ORF">PZA18_02895</name>
</gene>
<accession>A0ABT7DSG2</accession>
<evidence type="ECO:0000259" key="1">
    <source>
        <dbReference type="PROSITE" id="PS51471"/>
    </source>
</evidence>
<dbReference type="RefSeq" id="WP_284099282.1">
    <property type="nucleotide sequence ID" value="NZ_JARRAF010000002.1"/>
</dbReference>
<protein>
    <submittedName>
        <fullName evidence="2">Alpha-ketoglutarate-dependent dioxygenase AlkB</fullName>
    </submittedName>
</protein>
<dbReference type="Proteomes" id="UP001172778">
    <property type="component" value="Unassembled WGS sequence"/>
</dbReference>
<dbReference type="GO" id="GO:0051213">
    <property type="term" value="F:dioxygenase activity"/>
    <property type="evidence" value="ECO:0007669"/>
    <property type="project" value="UniProtKB-KW"/>
</dbReference>
<keyword evidence="2" id="KW-0223">Dioxygenase</keyword>
<dbReference type="Pfam" id="PF13532">
    <property type="entry name" value="2OG-FeII_Oxy_2"/>
    <property type="match status" value="1"/>
</dbReference>
<keyword evidence="2" id="KW-0560">Oxidoreductase</keyword>
<dbReference type="Gene3D" id="2.60.120.590">
    <property type="entry name" value="Alpha-ketoglutarate-dependent dioxygenase AlkB-like"/>
    <property type="match status" value="1"/>
</dbReference>
<evidence type="ECO:0000313" key="2">
    <source>
        <dbReference type="EMBL" id="MDK2122996.1"/>
    </source>
</evidence>
<dbReference type="PROSITE" id="PS51471">
    <property type="entry name" value="FE2OG_OXY"/>
    <property type="match status" value="1"/>
</dbReference>
<comment type="caution">
    <text evidence="2">The sequence shown here is derived from an EMBL/GenBank/DDBJ whole genome shotgun (WGS) entry which is preliminary data.</text>
</comment>
<dbReference type="InterPro" id="IPR032854">
    <property type="entry name" value="ALKBH3"/>
</dbReference>
<dbReference type="InterPro" id="IPR027450">
    <property type="entry name" value="AlkB-like"/>
</dbReference>
<name>A0ABT7DSG2_9NEIS</name>
<evidence type="ECO:0000313" key="3">
    <source>
        <dbReference type="Proteomes" id="UP001172778"/>
    </source>
</evidence>
<feature type="domain" description="Fe2OG dioxygenase" evidence="1">
    <location>
        <begin position="74"/>
        <end position="171"/>
    </location>
</feature>
<dbReference type="PANTHER" id="PTHR31212">
    <property type="entry name" value="ALPHA-KETOGLUTARATE-DEPENDENT DIOXYGENASE ALKB HOMOLOG 3"/>
    <property type="match status" value="1"/>
</dbReference>
<sequence length="175" mass="19338">MQPDLLYRPDFLTDSGSLLATLQASVIWDERLRARKTASFGEAYDYSQIRYEWQAMPEILAQIAQAMAPIIGFVPNNCLINYYPDGESSMGFHSDALDQLAPDTGVAILSLGASRQLVFRAKRNKSVEYSYPLQAGSLLYMPPAIQTEWLHAIPKQPGAGARISLSFRKIAGPGI</sequence>
<keyword evidence="3" id="KW-1185">Reference proteome</keyword>
<dbReference type="SUPFAM" id="SSF51197">
    <property type="entry name" value="Clavaminate synthase-like"/>
    <property type="match status" value="1"/>
</dbReference>
<dbReference type="PANTHER" id="PTHR31212:SF4">
    <property type="entry name" value="ALPHA-KETOGLUTARATE-DEPENDENT DIOXYGENASE ALKB HOMOLOG 3"/>
    <property type="match status" value="1"/>
</dbReference>
<dbReference type="InterPro" id="IPR005123">
    <property type="entry name" value="Oxoglu/Fe-dep_dioxygenase_dom"/>
</dbReference>
<reference evidence="2" key="1">
    <citation type="submission" date="2023-03" db="EMBL/GenBank/DDBJ databases">
        <title>Chitinimonas shenzhenensis gen. nov., sp. nov., a novel member of family Burkholderiaceae isolated from activated sludge collected in Shen Zhen, China.</title>
        <authorList>
            <person name="Wang X."/>
        </authorList>
    </citation>
    <scope>NUCLEOTIDE SEQUENCE</scope>
    <source>
        <strain evidence="2">DQS-5</strain>
    </source>
</reference>
<organism evidence="2 3">
    <name type="scientific">Parachitinimonas caeni</name>
    <dbReference type="NCBI Taxonomy" id="3031301"/>
    <lineage>
        <taxon>Bacteria</taxon>
        <taxon>Pseudomonadati</taxon>
        <taxon>Pseudomonadota</taxon>
        <taxon>Betaproteobacteria</taxon>
        <taxon>Neisseriales</taxon>
        <taxon>Chitinibacteraceae</taxon>
        <taxon>Parachitinimonas</taxon>
    </lineage>
</organism>
<proteinExistence type="predicted"/>